<protein>
    <recommendedName>
        <fullName evidence="10">Thiamine-phosphate synthase</fullName>
        <shortName evidence="10">TP synthase</shortName>
        <shortName evidence="10">TPS</shortName>
        <ecNumber evidence="10">2.5.1.3</ecNumber>
    </recommendedName>
    <alternativeName>
        <fullName evidence="10">Thiamine-phosphate pyrophosphorylase</fullName>
        <shortName evidence="10">TMP pyrophosphorylase</shortName>
        <shortName evidence="10">TMP-PPase</shortName>
    </alternativeName>
</protein>
<comment type="caution">
    <text evidence="15">The sequence shown here is derived from an EMBL/GenBank/DDBJ whole genome shotgun (WGS) entry which is preliminary data.</text>
</comment>
<dbReference type="InterPro" id="IPR013785">
    <property type="entry name" value="Aldolase_TIM"/>
</dbReference>
<comment type="catalytic activity">
    <reaction evidence="7 10 11">
        <text>4-methyl-5-(2-phosphooxyethyl)-thiazole + 4-amino-2-methyl-5-(diphosphooxymethyl)pyrimidine + H(+) = thiamine phosphate + diphosphate</text>
        <dbReference type="Rhea" id="RHEA:22328"/>
        <dbReference type="ChEBI" id="CHEBI:15378"/>
        <dbReference type="ChEBI" id="CHEBI:33019"/>
        <dbReference type="ChEBI" id="CHEBI:37575"/>
        <dbReference type="ChEBI" id="CHEBI:57841"/>
        <dbReference type="ChEBI" id="CHEBI:58296"/>
        <dbReference type="EC" id="2.5.1.3"/>
    </reaction>
</comment>
<dbReference type="GO" id="GO:0004789">
    <property type="term" value="F:thiamine-phosphate diphosphorylase activity"/>
    <property type="evidence" value="ECO:0007669"/>
    <property type="project" value="UniProtKB-UniRule"/>
</dbReference>
<dbReference type="GO" id="GO:0009228">
    <property type="term" value="P:thiamine biosynthetic process"/>
    <property type="evidence" value="ECO:0007669"/>
    <property type="project" value="UniProtKB-KW"/>
</dbReference>
<dbReference type="CDD" id="cd00564">
    <property type="entry name" value="TMP_TenI"/>
    <property type="match status" value="1"/>
</dbReference>
<dbReference type="InterPro" id="IPR036206">
    <property type="entry name" value="ThiamineP_synth_sf"/>
</dbReference>
<feature type="binding site" evidence="10">
    <location>
        <position position="113"/>
    </location>
    <ligand>
        <name>Mg(2+)</name>
        <dbReference type="ChEBI" id="CHEBI:18420"/>
    </ligand>
</feature>
<comment type="catalytic activity">
    <reaction evidence="8 10 11">
        <text>2-(2-carboxy-4-methylthiazol-5-yl)ethyl phosphate + 4-amino-2-methyl-5-(diphosphooxymethyl)pyrimidine + 2 H(+) = thiamine phosphate + CO2 + diphosphate</text>
        <dbReference type="Rhea" id="RHEA:47848"/>
        <dbReference type="ChEBI" id="CHEBI:15378"/>
        <dbReference type="ChEBI" id="CHEBI:16526"/>
        <dbReference type="ChEBI" id="CHEBI:33019"/>
        <dbReference type="ChEBI" id="CHEBI:37575"/>
        <dbReference type="ChEBI" id="CHEBI:57841"/>
        <dbReference type="ChEBI" id="CHEBI:62890"/>
        <dbReference type="EC" id="2.5.1.3"/>
    </reaction>
</comment>
<comment type="function">
    <text evidence="1 10">Condenses 4-methyl-5-(beta-hydroxyethyl)thiazole monophosphate (THZ-P) and 2-methyl-4-amino-5-hydroxymethyl pyrimidine pyrophosphate (HMP-PP) to form thiamine monophosphate (TMP).</text>
</comment>
<feature type="binding site" evidence="10">
    <location>
        <position position="93"/>
    </location>
    <ligand>
        <name>4-amino-2-methyl-5-(diphosphooxymethyl)pyrimidine</name>
        <dbReference type="ChEBI" id="CHEBI:57841"/>
    </ligand>
</feature>
<feature type="region of interest" description="Disordered" evidence="13">
    <location>
        <begin position="1"/>
        <end position="22"/>
    </location>
</feature>
<evidence type="ECO:0000256" key="7">
    <source>
        <dbReference type="ARBA" id="ARBA00047334"/>
    </source>
</evidence>
<dbReference type="SUPFAM" id="SSF51391">
    <property type="entry name" value="Thiamin phosphate synthase"/>
    <property type="match status" value="1"/>
</dbReference>
<proteinExistence type="inferred from homology"/>
<evidence type="ECO:0000256" key="8">
    <source>
        <dbReference type="ARBA" id="ARBA00047851"/>
    </source>
</evidence>
<keyword evidence="4 10" id="KW-0479">Metal-binding</keyword>
<evidence type="ECO:0000313" key="16">
    <source>
        <dbReference type="Proteomes" id="UP000317043"/>
    </source>
</evidence>
<dbReference type="InterPro" id="IPR022998">
    <property type="entry name" value="ThiamineP_synth_TenI"/>
</dbReference>
<evidence type="ECO:0000256" key="5">
    <source>
        <dbReference type="ARBA" id="ARBA00022842"/>
    </source>
</evidence>
<evidence type="ECO:0000259" key="14">
    <source>
        <dbReference type="Pfam" id="PF02581"/>
    </source>
</evidence>
<dbReference type="GO" id="GO:0005737">
    <property type="term" value="C:cytoplasm"/>
    <property type="evidence" value="ECO:0007669"/>
    <property type="project" value="TreeGrafter"/>
</dbReference>
<sequence length="232" mass="24365">MVDRFTSPSSSDHDGYRRVGPSPSRVARWGRLHIITDTRPGCDPIRVTEAALSAGAPVIQVRFEGHYTDREAFDLAEVVAELCRAHDATCLINDRLDIALAVGAHGGHLGQRDLPVSVARRILPADAVIGATSRDPHSARAQQRAGAGYLGVGPAHRSPTKPDLPDPLGVDRIGELARSVDIPVIAIGGVTVESVPGLLAAGAFGVAVVGAVSRAADPYAATRRLLEVLDEC</sequence>
<evidence type="ECO:0000256" key="9">
    <source>
        <dbReference type="ARBA" id="ARBA00047883"/>
    </source>
</evidence>
<keyword evidence="3 10" id="KW-0808">Transferase</keyword>
<comment type="similarity">
    <text evidence="10 11">Belongs to the thiamine-phosphate synthase family.</text>
</comment>
<evidence type="ECO:0000256" key="2">
    <source>
        <dbReference type="ARBA" id="ARBA00005165"/>
    </source>
</evidence>
<accession>A0A543B058</accession>
<evidence type="ECO:0000256" key="12">
    <source>
        <dbReference type="RuleBase" id="RU004253"/>
    </source>
</evidence>
<organism evidence="15 16">
    <name type="scientific">Stackebrandtia endophytica</name>
    <dbReference type="NCBI Taxonomy" id="1496996"/>
    <lineage>
        <taxon>Bacteria</taxon>
        <taxon>Bacillati</taxon>
        <taxon>Actinomycetota</taxon>
        <taxon>Actinomycetes</taxon>
        <taxon>Glycomycetales</taxon>
        <taxon>Glycomycetaceae</taxon>
        <taxon>Stackebrandtia</taxon>
    </lineage>
</organism>
<dbReference type="PANTHER" id="PTHR20857">
    <property type="entry name" value="THIAMINE-PHOSPHATE PYROPHOSPHORYLASE"/>
    <property type="match status" value="1"/>
</dbReference>
<keyword evidence="5 10" id="KW-0460">Magnesium</keyword>
<comment type="cofactor">
    <cofactor evidence="10">
        <name>Mg(2+)</name>
        <dbReference type="ChEBI" id="CHEBI:18420"/>
    </cofactor>
    <text evidence="10">Binds 1 Mg(2+) ion per subunit.</text>
</comment>
<feature type="binding site" evidence="10">
    <location>
        <begin position="158"/>
        <end position="160"/>
    </location>
    <ligand>
        <name>2-[(2R,5Z)-2-carboxy-4-methylthiazol-5(2H)-ylidene]ethyl phosphate</name>
        <dbReference type="ChEBI" id="CHEBI:62899"/>
    </ligand>
</feature>
<name>A0A543B058_9ACTN</name>
<dbReference type="GO" id="GO:0009229">
    <property type="term" value="P:thiamine diphosphate biosynthetic process"/>
    <property type="evidence" value="ECO:0007669"/>
    <property type="project" value="UniProtKB-UniRule"/>
</dbReference>
<dbReference type="InParanoid" id="A0A543B058"/>
<evidence type="ECO:0000256" key="1">
    <source>
        <dbReference type="ARBA" id="ARBA00003814"/>
    </source>
</evidence>
<dbReference type="Proteomes" id="UP000317043">
    <property type="component" value="Unassembled WGS sequence"/>
</dbReference>
<dbReference type="Pfam" id="PF02581">
    <property type="entry name" value="TMP-TENI"/>
    <property type="match status" value="1"/>
</dbReference>
<dbReference type="EMBL" id="VFOW01000001">
    <property type="protein sequence ID" value="TQL78222.1"/>
    <property type="molecule type" value="Genomic_DNA"/>
</dbReference>
<comment type="catalytic activity">
    <reaction evidence="9 10 11">
        <text>2-[(2R,5Z)-2-carboxy-4-methylthiazol-5(2H)-ylidene]ethyl phosphate + 4-amino-2-methyl-5-(diphosphooxymethyl)pyrimidine + 2 H(+) = thiamine phosphate + CO2 + diphosphate</text>
        <dbReference type="Rhea" id="RHEA:47844"/>
        <dbReference type="ChEBI" id="CHEBI:15378"/>
        <dbReference type="ChEBI" id="CHEBI:16526"/>
        <dbReference type="ChEBI" id="CHEBI:33019"/>
        <dbReference type="ChEBI" id="CHEBI:37575"/>
        <dbReference type="ChEBI" id="CHEBI:57841"/>
        <dbReference type="ChEBI" id="CHEBI:62899"/>
        <dbReference type="EC" id="2.5.1.3"/>
    </reaction>
</comment>
<evidence type="ECO:0000256" key="13">
    <source>
        <dbReference type="SAM" id="MobiDB-lite"/>
    </source>
</evidence>
<keyword evidence="6 10" id="KW-0784">Thiamine biosynthesis</keyword>
<feature type="binding site" evidence="10">
    <location>
        <position position="161"/>
    </location>
    <ligand>
        <name>4-amino-2-methyl-5-(diphosphooxymethyl)pyrimidine</name>
        <dbReference type="ChEBI" id="CHEBI:57841"/>
    </ligand>
</feature>
<gene>
    <name evidence="10" type="primary">thiE</name>
    <name evidence="15" type="ORF">FB566_3804</name>
</gene>
<dbReference type="PANTHER" id="PTHR20857:SF15">
    <property type="entry name" value="THIAMINE-PHOSPHATE SYNTHASE"/>
    <property type="match status" value="1"/>
</dbReference>
<dbReference type="AlphaFoldDB" id="A0A543B058"/>
<feature type="binding site" evidence="10">
    <location>
        <begin position="60"/>
        <end position="64"/>
    </location>
    <ligand>
        <name>4-amino-2-methyl-5-(diphosphooxymethyl)pyrimidine</name>
        <dbReference type="ChEBI" id="CHEBI:57841"/>
    </ligand>
</feature>
<dbReference type="NCBIfam" id="TIGR00693">
    <property type="entry name" value="thiE"/>
    <property type="match status" value="1"/>
</dbReference>
<dbReference type="FunCoup" id="A0A543B058">
    <property type="interactions" value="119"/>
</dbReference>
<dbReference type="Gene3D" id="3.20.20.70">
    <property type="entry name" value="Aldolase class I"/>
    <property type="match status" value="1"/>
</dbReference>
<comment type="pathway">
    <text evidence="2 10 12">Cofactor biosynthesis; thiamine diphosphate biosynthesis; thiamine phosphate from 4-amino-2-methyl-5-diphosphomethylpyrimidine and 4-methyl-5-(2-phosphoethyl)-thiazole: step 1/1.</text>
</comment>
<evidence type="ECO:0000256" key="11">
    <source>
        <dbReference type="RuleBase" id="RU003826"/>
    </source>
</evidence>
<dbReference type="HAMAP" id="MF_00097">
    <property type="entry name" value="TMP_synthase"/>
    <property type="match status" value="1"/>
</dbReference>
<reference evidence="15 16" key="1">
    <citation type="submission" date="2019-06" db="EMBL/GenBank/DDBJ databases">
        <title>Sequencing the genomes of 1000 actinobacteria strains.</title>
        <authorList>
            <person name="Klenk H.-P."/>
        </authorList>
    </citation>
    <scope>NUCLEOTIDE SEQUENCE [LARGE SCALE GENOMIC DNA]</scope>
    <source>
        <strain evidence="15 16">DSM 45928</strain>
    </source>
</reference>
<evidence type="ECO:0000256" key="6">
    <source>
        <dbReference type="ARBA" id="ARBA00022977"/>
    </source>
</evidence>
<evidence type="ECO:0000256" key="10">
    <source>
        <dbReference type="HAMAP-Rule" id="MF_00097"/>
    </source>
</evidence>
<evidence type="ECO:0000256" key="4">
    <source>
        <dbReference type="ARBA" id="ARBA00022723"/>
    </source>
</evidence>
<dbReference type="GO" id="GO:0000287">
    <property type="term" value="F:magnesium ion binding"/>
    <property type="evidence" value="ECO:0007669"/>
    <property type="project" value="UniProtKB-UniRule"/>
</dbReference>
<feature type="binding site" evidence="10">
    <location>
        <position position="189"/>
    </location>
    <ligand>
        <name>2-[(2R,5Z)-2-carboxy-4-methylthiazol-5(2H)-ylidene]ethyl phosphate</name>
        <dbReference type="ChEBI" id="CHEBI:62899"/>
    </ligand>
</feature>
<feature type="binding site" evidence="10">
    <location>
        <position position="132"/>
    </location>
    <ligand>
        <name>4-amino-2-methyl-5-(diphosphooxymethyl)pyrimidine</name>
        <dbReference type="ChEBI" id="CHEBI:57841"/>
    </ligand>
</feature>
<keyword evidence="16" id="KW-1185">Reference proteome</keyword>
<evidence type="ECO:0000256" key="3">
    <source>
        <dbReference type="ARBA" id="ARBA00022679"/>
    </source>
</evidence>
<dbReference type="UniPathway" id="UPA00060">
    <property type="reaction ID" value="UER00141"/>
</dbReference>
<dbReference type="EC" id="2.5.1.3" evidence="10"/>
<feature type="binding site" evidence="10">
    <location>
        <position position="94"/>
    </location>
    <ligand>
        <name>Mg(2+)</name>
        <dbReference type="ChEBI" id="CHEBI:18420"/>
    </ligand>
</feature>
<evidence type="ECO:0000313" key="15">
    <source>
        <dbReference type="EMBL" id="TQL78222.1"/>
    </source>
</evidence>
<feature type="domain" description="Thiamine phosphate synthase/TenI" evidence="14">
    <location>
        <begin position="33"/>
        <end position="212"/>
    </location>
</feature>
<dbReference type="InterPro" id="IPR034291">
    <property type="entry name" value="TMP_synthase"/>
</dbReference>
<comment type="caution">
    <text evidence="10">Lacks conserved residue(s) required for the propagation of feature annotation.</text>
</comment>
<feature type="compositionally biased region" description="Polar residues" evidence="13">
    <location>
        <begin position="1"/>
        <end position="10"/>
    </location>
</feature>